<name>A0A9D1ELX0_9FIRM</name>
<evidence type="ECO:0000256" key="7">
    <source>
        <dbReference type="ARBA" id="ARBA00022989"/>
    </source>
</evidence>
<dbReference type="GO" id="GO:0005886">
    <property type="term" value="C:plasma membrane"/>
    <property type="evidence" value="ECO:0007669"/>
    <property type="project" value="UniProtKB-SubCell"/>
</dbReference>
<dbReference type="FunFam" id="1.20.1560.10:FF:000011">
    <property type="entry name" value="Multidrug ABC transporter ATP-binding protein"/>
    <property type="match status" value="1"/>
</dbReference>
<evidence type="ECO:0000256" key="2">
    <source>
        <dbReference type="ARBA" id="ARBA00022448"/>
    </source>
</evidence>
<organism evidence="12 13">
    <name type="scientific">Candidatus Egerieimonas intestinavium</name>
    <dbReference type="NCBI Taxonomy" id="2840777"/>
    <lineage>
        <taxon>Bacteria</taxon>
        <taxon>Bacillati</taxon>
        <taxon>Bacillota</taxon>
        <taxon>Clostridia</taxon>
        <taxon>Lachnospirales</taxon>
        <taxon>Lachnospiraceae</taxon>
        <taxon>Lachnospiraceae incertae sedis</taxon>
        <taxon>Candidatus Egerieimonas</taxon>
    </lineage>
</organism>
<dbReference type="AlphaFoldDB" id="A0A9D1ELX0"/>
<feature type="transmembrane region" description="Helical" evidence="9">
    <location>
        <begin position="76"/>
        <end position="101"/>
    </location>
</feature>
<dbReference type="PROSITE" id="PS50929">
    <property type="entry name" value="ABC_TM1F"/>
    <property type="match status" value="1"/>
</dbReference>
<evidence type="ECO:0000256" key="5">
    <source>
        <dbReference type="ARBA" id="ARBA00022741"/>
    </source>
</evidence>
<dbReference type="PANTHER" id="PTHR43394:SF1">
    <property type="entry name" value="ATP-BINDING CASSETTE SUB-FAMILY B MEMBER 10, MITOCHONDRIAL"/>
    <property type="match status" value="1"/>
</dbReference>
<dbReference type="Gene3D" id="1.20.1560.10">
    <property type="entry name" value="ABC transporter type 1, transmembrane domain"/>
    <property type="match status" value="1"/>
</dbReference>
<keyword evidence="2" id="KW-0813">Transport</keyword>
<feature type="transmembrane region" description="Helical" evidence="9">
    <location>
        <begin position="152"/>
        <end position="171"/>
    </location>
</feature>
<dbReference type="GO" id="GO:0016887">
    <property type="term" value="F:ATP hydrolysis activity"/>
    <property type="evidence" value="ECO:0007669"/>
    <property type="project" value="InterPro"/>
</dbReference>
<keyword evidence="7 9" id="KW-1133">Transmembrane helix</keyword>
<sequence>MGRNQYSGNKPENFKGTFKKLFQYCKPERILLIIAVCCAVGGSILNLQGPGRLSDITDTITEGLQTGVDTEKLAGMFAALIAIYAGGFLLTYLQSFLMATVTQGLSKRMRKDVDQKINKVPMGFFNKISYGDVLSRVTNDVDTIGQTLNQSVASLVSSATMFLGALLMMLLTNVWMTLAAVAAALLGFVVMILIVQRSQKYFMQQQKNLGAMNGHVEEIYSGHNVVKVYNGEKNAREKFNQINESLGESAFRSQMFSGLMRPIMASIGNLGYVAVCVVGAALAMNGKISFGVIVAFMMYVRQFTQPLQQFAQGTTNLQSAAAASERVFEFLEEEEMADESKKTKRLDQVKGNVEFQHVRFAYDQEKGDIIHDFSAQVKAGQKIAIVGPTGAGKSTIVNLLMRFFEINGGSILIDGVPISQLTRENVHELFCMVLQDTWLFEGTIKENIVYCKEGVSDEKITEACKAVGLHHFIKTLPKGYDTVLGDEMSLSAGQKQQLTIARAMVEDAPMLILDEATSSIDTRTEIIIQNAMDMLMKGRTSFVIAHRLSTIKNADLILVLKDGDIIESGNHQELMEKGGFYMELYNSQFQKAS</sequence>
<comment type="subcellular location">
    <subcellularLocation>
        <location evidence="1">Cell membrane</location>
        <topology evidence="1">Multi-pass membrane protein</topology>
    </subcellularLocation>
</comment>
<evidence type="ECO:0000259" key="10">
    <source>
        <dbReference type="PROSITE" id="PS50893"/>
    </source>
</evidence>
<dbReference type="GO" id="GO:0015421">
    <property type="term" value="F:ABC-type oligopeptide transporter activity"/>
    <property type="evidence" value="ECO:0007669"/>
    <property type="project" value="TreeGrafter"/>
</dbReference>
<keyword evidence="6 12" id="KW-0067">ATP-binding</keyword>
<feature type="domain" description="ABC transmembrane type-1" evidence="11">
    <location>
        <begin position="33"/>
        <end position="319"/>
    </location>
</feature>
<feature type="domain" description="ABC transporter" evidence="10">
    <location>
        <begin position="353"/>
        <end position="587"/>
    </location>
</feature>
<keyword evidence="8 9" id="KW-0472">Membrane</keyword>
<keyword evidence="3" id="KW-1003">Cell membrane</keyword>
<dbReference type="InterPro" id="IPR039421">
    <property type="entry name" value="Type_1_exporter"/>
</dbReference>
<dbReference type="InterPro" id="IPR011527">
    <property type="entry name" value="ABC1_TM_dom"/>
</dbReference>
<evidence type="ECO:0000256" key="1">
    <source>
        <dbReference type="ARBA" id="ARBA00004651"/>
    </source>
</evidence>
<evidence type="ECO:0000256" key="3">
    <source>
        <dbReference type="ARBA" id="ARBA00022475"/>
    </source>
</evidence>
<dbReference type="InterPro" id="IPR036640">
    <property type="entry name" value="ABC1_TM_sf"/>
</dbReference>
<dbReference type="EMBL" id="DVHU01000116">
    <property type="protein sequence ID" value="HIR94350.1"/>
    <property type="molecule type" value="Genomic_DNA"/>
</dbReference>
<accession>A0A9D1ELX0</accession>
<dbReference type="GO" id="GO:0005524">
    <property type="term" value="F:ATP binding"/>
    <property type="evidence" value="ECO:0007669"/>
    <property type="project" value="UniProtKB-KW"/>
</dbReference>
<dbReference type="SUPFAM" id="SSF52540">
    <property type="entry name" value="P-loop containing nucleoside triphosphate hydrolases"/>
    <property type="match status" value="1"/>
</dbReference>
<evidence type="ECO:0000256" key="6">
    <source>
        <dbReference type="ARBA" id="ARBA00022840"/>
    </source>
</evidence>
<dbReference type="Pfam" id="PF00664">
    <property type="entry name" value="ABC_membrane"/>
    <property type="match status" value="1"/>
</dbReference>
<keyword evidence="5" id="KW-0547">Nucleotide-binding</keyword>
<dbReference type="Pfam" id="PF00005">
    <property type="entry name" value="ABC_tran"/>
    <property type="match status" value="1"/>
</dbReference>
<evidence type="ECO:0000256" key="9">
    <source>
        <dbReference type="SAM" id="Phobius"/>
    </source>
</evidence>
<reference evidence="12" key="2">
    <citation type="journal article" date="2021" name="PeerJ">
        <title>Extensive microbial diversity within the chicken gut microbiome revealed by metagenomics and culture.</title>
        <authorList>
            <person name="Gilroy R."/>
            <person name="Ravi A."/>
            <person name="Getino M."/>
            <person name="Pursley I."/>
            <person name="Horton D.L."/>
            <person name="Alikhan N.F."/>
            <person name="Baker D."/>
            <person name="Gharbi K."/>
            <person name="Hall N."/>
            <person name="Watson M."/>
            <person name="Adriaenssens E.M."/>
            <person name="Foster-Nyarko E."/>
            <person name="Jarju S."/>
            <person name="Secka A."/>
            <person name="Antonio M."/>
            <person name="Oren A."/>
            <person name="Chaudhuri R.R."/>
            <person name="La Ragione R."/>
            <person name="Hildebrand F."/>
            <person name="Pallen M.J."/>
        </authorList>
    </citation>
    <scope>NUCLEOTIDE SEQUENCE</scope>
    <source>
        <strain evidence="12">ChiSxjej1B13-7041</strain>
    </source>
</reference>
<evidence type="ECO:0000256" key="4">
    <source>
        <dbReference type="ARBA" id="ARBA00022692"/>
    </source>
</evidence>
<feature type="transmembrane region" description="Helical" evidence="9">
    <location>
        <begin position="270"/>
        <end position="300"/>
    </location>
</feature>
<dbReference type="FunFam" id="3.40.50.300:FF:000287">
    <property type="entry name" value="Multidrug ABC transporter ATP-binding protein"/>
    <property type="match status" value="1"/>
</dbReference>
<protein>
    <submittedName>
        <fullName evidence="12">ABC transporter ATP-binding protein</fullName>
    </submittedName>
</protein>
<proteinExistence type="predicted"/>
<dbReference type="Gene3D" id="3.40.50.300">
    <property type="entry name" value="P-loop containing nucleotide triphosphate hydrolases"/>
    <property type="match status" value="1"/>
</dbReference>
<comment type="caution">
    <text evidence="12">The sequence shown here is derived from an EMBL/GenBank/DDBJ whole genome shotgun (WGS) entry which is preliminary data.</text>
</comment>
<keyword evidence="4 9" id="KW-0812">Transmembrane</keyword>
<dbReference type="Proteomes" id="UP000886841">
    <property type="component" value="Unassembled WGS sequence"/>
</dbReference>
<evidence type="ECO:0000256" key="8">
    <source>
        <dbReference type="ARBA" id="ARBA00023136"/>
    </source>
</evidence>
<dbReference type="InterPro" id="IPR003439">
    <property type="entry name" value="ABC_transporter-like_ATP-bd"/>
</dbReference>
<dbReference type="PROSITE" id="PS50893">
    <property type="entry name" value="ABC_TRANSPORTER_2"/>
    <property type="match status" value="1"/>
</dbReference>
<evidence type="ECO:0000313" key="12">
    <source>
        <dbReference type="EMBL" id="HIR94350.1"/>
    </source>
</evidence>
<gene>
    <name evidence="12" type="ORF">IAB98_13130</name>
</gene>
<dbReference type="CDD" id="cd03254">
    <property type="entry name" value="ABCC_Glucan_exporter_like"/>
    <property type="match status" value="1"/>
</dbReference>
<dbReference type="SUPFAM" id="SSF90123">
    <property type="entry name" value="ABC transporter transmembrane region"/>
    <property type="match status" value="1"/>
</dbReference>
<reference evidence="12" key="1">
    <citation type="submission" date="2020-10" db="EMBL/GenBank/DDBJ databases">
        <authorList>
            <person name="Gilroy R."/>
        </authorList>
    </citation>
    <scope>NUCLEOTIDE SEQUENCE</scope>
    <source>
        <strain evidence="12">ChiSxjej1B13-7041</strain>
    </source>
</reference>
<dbReference type="SMART" id="SM00382">
    <property type="entry name" value="AAA"/>
    <property type="match status" value="1"/>
</dbReference>
<dbReference type="CDD" id="cd18547">
    <property type="entry name" value="ABC_6TM_Tm288_like"/>
    <property type="match status" value="1"/>
</dbReference>
<feature type="transmembrane region" description="Helical" evidence="9">
    <location>
        <begin position="177"/>
        <end position="195"/>
    </location>
</feature>
<dbReference type="InterPro" id="IPR027417">
    <property type="entry name" value="P-loop_NTPase"/>
</dbReference>
<dbReference type="PANTHER" id="PTHR43394">
    <property type="entry name" value="ATP-DEPENDENT PERMEASE MDL1, MITOCHONDRIAL"/>
    <property type="match status" value="1"/>
</dbReference>
<feature type="transmembrane region" description="Helical" evidence="9">
    <location>
        <begin position="30"/>
        <end position="47"/>
    </location>
</feature>
<evidence type="ECO:0000313" key="13">
    <source>
        <dbReference type="Proteomes" id="UP000886841"/>
    </source>
</evidence>
<evidence type="ECO:0000259" key="11">
    <source>
        <dbReference type="PROSITE" id="PS50929"/>
    </source>
</evidence>
<dbReference type="InterPro" id="IPR003593">
    <property type="entry name" value="AAA+_ATPase"/>
</dbReference>